<accession>A4BYK3</accession>
<keyword evidence="2" id="KW-1185">Reference proteome</keyword>
<organism evidence="1 2">
    <name type="scientific">Polaribacter irgensii 23-P</name>
    <dbReference type="NCBI Taxonomy" id="313594"/>
    <lineage>
        <taxon>Bacteria</taxon>
        <taxon>Pseudomonadati</taxon>
        <taxon>Bacteroidota</taxon>
        <taxon>Flavobacteriia</taxon>
        <taxon>Flavobacteriales</taxon>
        <taxon>Flavobacteriaceae</taxon>
    </lineage>
</organism>
<proteinExistence type="predicted"/>
<evidence type="ECO:0000313" key="1">
    <source>
        <dbReference type="EMBL" id="EAR12246.1"/>
    </source>
</evidence>
<protein>
    <submittedName>
        <fullName evidence="1">Uncharacterized protein</fullName>
    </submittedName>
</protein>
<dbReference type="EMBL" id="AAOG01000002">
    <property type="protein sequence ID" value="EAR12246.1"/>
    <property type="molecule type" value="Genomic_DNA"/>
</dbReference>
<sequence>MNLSHNLKFKSMTKYKKFKNLKTGESEFSFNATLLEVEKNVI</sequence>
<gene>
    <name evidence="1" type="ORF">PI23P_06470</name>
</gene>
<dbReference type="Proteomes" id="UP000003053">
    <property type="component" value="Unassembled WGS sequence"/>
</dbReference>
<evidence type="ECO:0000313" key="2">
    <source>
        <dbReference type="Proteomes" id="UP000003053"/>
    </source>
</evidence>
<reference evidence="1 2" key="1">
    <citation type="submission" date="2006-02" db="EMBL/GenBank/DDBJ databases">
        <authorList>
            <person name="Murray A."/>
            <person name="Staley J."/>
            <person name="Ferriera S."/>
            <person name="Johnson J."/>
            <person name="Kravitz S."/>
            <person name="Halpern A."/>
            <person name="Remington K."/>
            <person name="Beeson K."/>
            <person name="Tran B."/>
            <person name="Rogers Y.-H."/>
            <person name="Friedman R."/>
            <person name="Venter J.C."/>
        </authorList>
    </citation>
    <scope>NUCLEOTIDE SEQUENCE [LARGE SCALE GENOMIC DNA]</scope>
    <source>
        <strain evidence="1 2">23-P</strain>
    </source>
</reference>
<dbReference type="AlphaFoldDB" id="A4BYK3"/>
<name>A4BYK3_9FLAO</name>
<comment type="caution">
    <text evidence="1">The sequence shown here is derived from an EMBL/GenBank/DDBJ whole genome shotgun (WGS) entry which is preliminary data.</text>
</comment>
<dbReference type="HOGENOM" id="CLU_3255582_0_0_10"/>